<dbReference type="InterPro" id="IPR032640">
    <property type="entry name" value="AMPK1_CBM"/>
</dbReference>
<protein>
    <recommendedName>
        <fullName evidence="3">AMP-activated protein kinase glycogen-binding domain-containing protein</fullName>
    </recommendedName>
</protein>
<dbReference type="GO" id="GO:0031588">
    <property type="term" value="C:nucleotide-activated protein kinase complex"/>
    <property type="evidence" value="ECO:0007669"/>
    <property type="project" value="TreeGrafter"/>
</dbReference>
<feature type="domain" description="AMP-activated protein kinase glycogen-binding" evidence="3">
    <location>
        <begin position="28"/>
        <end position="104"/>
    </location>
</feature>
<feature type="compositionally biased region" description="Basic and acidic residues" evidence="2">
    <location>
        <begin position="156"/>
        <end position="165"/>
    </location>
</feature>
<keyword evidence="5" id="KW-1185">Reference proteome</keyword>
<dbReference type="EMBL" id="GG663365">
    <property type="protein sequence ID" value="EEH08927.1"/>
    <property type="molecule type" value="Genomic_DNA"/>
</dbReference>
<evidence type="ECO:0000313" key="5">
    <source>
        <dbReference type="Proteomes" id="UP000001631"/>
    </source>
</evidence>
<dbReference type="VEuPathDB" id="FungiDB:I7I50_10624"/>
<feature type="compositionally biased region" description="Basic and acidic residues" evidence="2">
    <location>
        <begin position="343"/>
        <end position="352"/>
    </location>
</feature>
<evidence type="ECO:0000259" key="3">
    <source>
        <dbReference type="Pfam" id="PF16561"/>
    </source>
</evidence>
<organism evidence="4 5">
    <name type="scientific">Ajellomyces capsulatus (strain G186AR / H82 / ATCC MYA-2454 / RMSCC 2432)</name>
    <name type="common">Darling's disease fungus</name>
    <name type="synonym">Histoplasma capsulatum</name>
    <dbReference type="NCBI Taxonomy" id="447093"/>
    <lineage>
        <taxon>Eukaryota</taxon>
        <taxon>Fungi</taxon>
        <taxon>Dikarya</taxon>
        <taxon>Ascomycota</taxon>
        <taxon>Pezizomycotina</taxon>
        <taxon>Eurotiomycetes</taxon>
        <taxon>Eurotiomycetidae</taxon>
        <taxon>Onygenales</taxon>
        <taxon>Ajellomycetaceae</taxon>
        <taxon>Histoplasma</taxon>
    </lineage>
</organism>
<feature type="compositionally biased region" description="Polar residues" evidence="2">
    <location>
        <begin position="300"/>
        <end position="309"/>
    </location>
</feature>
<evidence type="ECO:0000256" key="1">
    <source>
        <dbReference type="ARBA" id="ARBA00038216"/>
    </source>
</evidence>
<accession>C0NGJ2</accession>
<feature type="region of interest" description="Disordered" evidence="2">
    <location>
        <begin position="300"/>
        <end position="501"/>
    </location>
</feature>
<sequence>MGNRKAKGKKSFRAAASGTKTPIMATHTFQWPDPTASEVYVTGTFDNWSRSVKLERSANGFRKDVEVPSIGGKILYKFVVDGAWKIDPAALQEDDGHNNTNNVLLRQNIKKLPPTDDTPAQTSTPTPPTKKEAAKTMSGGVTPESTTAALAAGVPKESDKARETEMGAPTISSVAPDSTTANLAKVVPQENSKDSAPGAFPVTPGESEKLSVSPIPATEGIGNPIHLEPGQAVPDPSTYTKNTISSTVRTDKEGYENASATGAATIHPTNGTNGVTAPFIQSSAPISTTAALAGAVPLETTNSHANGSSEPEVAASNVPVTVKKSLDKAHKEPEAAGDPAVVQEKKEVERELLGSVEPAGSASTGAPAVVQDSIEKAHWNPEAAAVPQTVAEKKEVEQELLHDVERVDASGEPAPNTSQGNQIGSVSPKSQPVAPAAAADSAGTPATGPAQPAVTAGPETTSASAAAGNSSSSNAPAAGEGEATPAAATDEAKKKKKKDRQRALLEVEGKILSGGGTGGIGNNGGSPLFFFFFGGGGGGGGGKKKEIKLERNEARSDEEMKNGLEMTKMERKMKSKGQ</sequence>
<dbReference type="AlphaFoldDB" id="C0NGJ2"/>
<gene>
    <name evidence="4" type="ORF">HCBG_02464</name>
</gene>
<dbReference type="GeneID" id="69035480"/>
<dbReference type="Gene3D" id="2.60.40.10">
    <property type="entry name" value="Immunoglobulins"/>
    <property type="match status" value="1"/>
</dbReference>
<dbReference type="RefSeq" id="XP_045289408.1">
    <property type="nucleotide sequence ID" value="XM_045429513.1"/>
</dbReference>
<evidence type="ECO:0000313" key="4">
    <source>
        <dbReference type="EMBL" id="EEH08927.1"/>
    </source>
</evidence>
<feature type="compositionally biased region" description="Low complexity" evidence="2">
    <location>
        <begin position="425"/>
        <end position="489"/>
    </location>
</feature>
<dbReference type="HOGENOM" id="CLU_011453_3_0_1"/>
<dbReference type="GO" id="GO:0019901">
    <property type="term" value="F:protein kinase binding"/>
    <property type="evidence" value="ECO:0007669"/>
    <property type="project" value="TreeGrafter"/>
</dbReference>
<comment type="similarity">
    <text evidence="1">Belongs to the CRP1/MDG1 family.</text>
</comment>
<dbReference type="CDD" id="cd02859">
    <property type="entry name" value="E_set_AMPKbeta_like_N"/>
    <property type="match status" value="1"/>
</dbReference>
<dbReference type="InterPro" id="IPR014756">
    <property type="entry name" value="Ig_E-set"/>
</dbReference>
<dbReference type="Proteomes" id="UP000001631">
    <property type="component" value="Unassembled WGS sequence"/>
</dbReference>
<feature type="region of interest" description="Disordered" evidence="2">
    <location>
        <begin position="188"/>
        <end position="242"/>
    </location>
</feature>
<feature type="region of interest" description="Disordered" evidence="2">
    <location>
        <begin position="110"/>
        <end position="176"/>
    </location>
</feature>
<feature type="compositionally biased region" description="Basic and acidic residues" evidence="2">
    <location>
        <begin position="324"/>
        <end position="334"/>
    </location>
</feature>
<evidence type="ECO:0000256" key="2">
    <source>
        <dbReference type="SAM" id="MobiDB-lite"/>
    </source>
</evidence>
<reference evidence="4" key="1">
    <citation type="submission" date="2009-02" db="EMBL/GenBank/DDBJ databases">
        <title>The Genome Sequence of Ajellomyces capsulatus strain G186AR.</title>
        <authorList>
            <consortium name="The Broad Institute Genome Sequencing Platform"/>
            <person name="Champion M."/>
            <person name="Cuomo C."/>
            <person name="Ma L.-J."/>
            <person name="Henn M.R."/>
            <person name="Sil A."/>
            <person name="Goldman B."/>
            <person name="Young S.K."/>
            <person name="Kodira C.D."/>
            <person name="Zeng Q."/>
            <person name="Koehrsen M."/>
            <person name="Alvarado L."/>
            <person name="Berlin A."/>
            <person name="Borenstein D."/>
            <person name="Chen Z."/>
            <person name="Engels R."/>
            <person name="Freedman E."/>
            <person name="Gellesch M."/>
            <person name="Goldberg J."/>
            <person name="Griggs A."/>
            <person name="Gujja S."/>
            <person name="Heiman D."/>
            <person name="Hepburn T."/>
            <person name="Howarth C."/>
            <person name="Jen D."/>
            <person name="Larson L."/>
            <person name="Lewis B."/>
            <person name="Mehta T."/>
            <person name="Park D."/>
            <person name="Pearson M."/>
            <person name="Roberts A."/>
            <person name="Saif S."/>
            <person name="Shea T."/>
            <person name="Shenoy N."/>
            <person name="Sisk P."/>
            <person name="Stolte C."/>
            <person name="Sykes S."/>
            <person name="Walk T."/>
            <person name="White J."/>
            <person name="Yandava C."/>
            <person name="Klein B."/>
            <person name="McEwen J.G."/>
            <person name="Puccia R."/>
            <person name="Goldman G.H."/>
            <person name="Felipe M.S."/>
            <person name="Nino-Vega G."/>
            <person name="San-Blas G."/>
            <person name="Taylor J."/>
            <person name="Mendoza L."/>
            <person name="Galagan J."/>
            <person name="Nusbaum C."/>
            <person name="Birren B."/>
        </authorList>
    </citation>
    <scope>NUCLEOTIDE SEQUENCE</scope>
    <source>
        <strain evidence="4">G186AR</strain>
    </source>
</reference>
<dbReference type="GO" id="GO:0005737">
    <property type="term" value="C:cytoplasm"/>
    <property type="evidence" value="ECO:0007669"/>
    <property type="project" value="TreeGrafter"/>
</dbReference>
<dbReference type="InParanoid" id="C0NGJ2"/>
<feature type="compositionally biased region" description="Polar residues" evidence="2">
    <location>
        <begin position="415"/>
        <end position="424"/>
    </location>
</feature>
<dbReference type="InterPro" id="IPR050827">
    <property type="entry name" value="CRP1_MDG1_kinase"/>
</dbReference>
<dbReference type="InterPro" id="IPR013783">
    <property type="entry name" value="Ig-like_fold"/>
</dbReference>
<dbReference type="GO" id="GO:0005634">
    <property type="term" value="C:nucleus"/>
    <property type="evidence" value="ECO:0007669"/>
    <property type="project" value="TreeGrafter"/>
</dbReference>
<feature type="compositionally biased region" description="Low complexity" evidence="2">
    <location>
        <begin position="115"/>
        <end position="124"/>
    </location>
</feature>
<name>C0NGJ2_AJECG</name>
<dbReference type="STRING" id="447093.C0NGJ2"/>
<dbReference type="GO" id="GO:0007165">
    <property type="term" value="P:signal transduction"/>
    <property type="evidence" value="ECO:0007669"/>
    <property type="project" value="TreeGrafter"/>
</dbReference>
<dbReference type="PANTHER" id="PTHR10343">
    <property type="entry name" value="5'-AMP-ACTIVATED PROTEIN KINASE , BETA SUBUNIT"/>
    <property type="match status" value="1"/>
</dbReference>
<dbReference type="SUPFAM" id="SSF81296">
    <property type="entry name" value="E set domains"/>
    <property type="match status" value="1"/>
</dbReference>
<feature type="compositionally biased region" description="Basic and acidic residues" evidence="2">
    <location>
        <begin position="391"/>
        <end position="409"/>
    </location>
</feature>
<dbReference type="PANTHER" id="PTHR10343:SF81">
    <property type="entry name" value="CRUCIFORM DNA-RECOGNIZING PROTEIN 1-RELATED"/>
    <property type="match status" value="1"/>
</dbReference>
<proteinExistence type="inferred from homology"/>
<dbReference type="Pfam" id="PF16561">
    <property type="entry name" value="AMPK1_CBM"/>
    <property type="match status" value="1"/>
</dbReference>